<accession>A0A1W1WHD7</accession>
<dbReference type="RefSeq" id="WP_028962137.1">
    <property type="nucleotide sequence ID" value="NZ_FWWY01000001.1"/>
</dbReference>
<dbReference type="OrthoDB" id="9813491at2"/>
<sequence length="107" mass="12382">MPQYNKLVRDNIPEIIKATGKSFRTRILDPEEKKDMLQAKLQEELQEYLTASTDEAALEELADLLEVIDALAVVHGRTWQQLRQIQDAKRQHRGGFYQGIFLIDVDD</sequence>
<evidence type="ECO:0000313" key="1">
    <source>
        <dbReference type="EMBL" id="SMC05666.1"/>
    </source>
</evidence>
<dbReference type="AlphaFoldDB" id="A0A1W1WHD7"/>
<dbReference type="EMBL" id="FWWY01000001">
    <property type="protein sequence ID" value="SMC05666.1"/>
    <property type="molecule type" value="Genomic_DNA"/>
</dbReference>
<evidence type="ECO:0000313" key="2">
    <source>
        <dbReference type="Proteomes" id="UP000192660"/>
    </source>
</evidence>
<dbReference type="InterPro" id="IPR021130">
    <property type="entry name" value="PRib-ATP_PPHydrolase-like"/>
</dbReference>
<organism evidence="1 2">
    <name type="scientific">Sulfobacillus thermosulfidooxidans (strain DSM 9293 / VKM B-1269 / AT-1)</name>
    <dbReference type="NCBI Taxonomy" id="929705"/>
    <lineage>
        <taxon>Bacteria</taxon>
        <taxon>Bacillati</taxon>
        <taxon>Bacillota</taxon>
        <taxon>Clostridia</taxon>
        <taxon>Eubacteriales</taxon>
        <taxon>Clostridiales Family XVII. Incertae Sedis</taxon>
        <taxon>Sulfobacillus</taxon>
    </lineage>
</organism>
<gene>
    <name evidence="1" type="ORF">SAMN00768000_2377</name>
</gene>
<protein>
    <submittedName>
        <fullName evidence="1">Predicted house-cleaning noncanonical NTP pyrophosphatase, all-alpha NTP-PPase (MazG) superfamily</fullName>
    </submittedName>
</protein>
<reference evidence="2" key="1">
    <citation type="submission" date="2017-04" db="EMBL/GenBank/DDBJ databases">
        <authorList>
            <person name="Varghese N."/>
            <person name="Submissions S."/>
        </authorList>
    </citation>
    <scope>NUCLEOTIDE SEQUENCE [LARGE SCALE GENOMIC DNA]</scope>
    <source>
        <strain evidence="2">DSM 9293</strain>
    </source>
</reference>
<dbReference type="CDD" id="cd11532">
    <property type="entry name" value="NTP-PPase_COG4997"/>
    <property type="match status" value="1"/>
</dbReference>
<dbReference type="InterPro" id="IPR038735">
    <property type="entry name" value="MSMEG_1276-like_NTP-PPase_dom"/>
</dbReference>
<dbReference type="Proteomes" id="UP000192660">
    <property type="component" value="Unassembled WGS sequence"/>
</dbReference>
<dbReference type="STRING" id="28034.BFX07_02410"/>
<keyword evidence="2" id="KW-1185">Reference proteome</keyword>
<proteinExistence type="predicted"/>
<dbReference type="SUPFAM" id="SSF101386">
    <property type="entry name" value="all-alpha NTP pyrophosphatases"/>
    <property type="match status" value="1"/>
</dbReference>
<dbReference type="Pfam" id="PF01503">
    <property type="entry name" value="PRA-PH"/>
    <property type="match status" value="1"/>
</dbReference>
<name>A0A1W1WHD7_SULTA</name>